<name>A0A975DAJ5_9GAMM</name>
<feature type="transmembrane region" description="Helical" evidence="6">
    <location>
        <begin position="36"/>
        <end position="59"/>
    </location>
</feature>
<keyword evidence="9" id="KW-1185">Reference proteome</keyword>
<protein>
    <submittedName>
        <fullName evidence="8">RDD family protein</fullName>
    </submittedName>
</protein>
<dbReference type="Pfam" id="PF06271">
    <property type="entry name" value="RDD"/>
    <property type="match status" value="1"/>
</dbReference>
<dbReference type="InterPro" id="IPR010432">
    <property type="entry name" value="RDD"/>
</dbReference>
<comment type="subcellular location">
    <subcellularLocation>
        <location evidence="1">Cell membrane</location>
        <topology evidence="1">Multi-pass membrane protein</topology>
    </subcellularLocation>
</comment>
<evidence type="ECO:0000256" key="4">
    <source>
        <dbReference type="ARBA" id="ARBA00022989"/>
    </source>
</evidence>
<dbReference type="AlphaFoldDB" id="A0A975DAJ5"/>
<evidence type="ECO:0000256" key="6">
    <source>
        <dbReference type="SAM" id="Phobius"/>
    </source>
</evidence>
<dbReference type="PANTHER" id="PTHR36115">
    <property type="entry name" value="PROLINE-RICH ANTIGEN HOMOLOG-RELATED"/>
    <property type="match status" value="1"/>
</dbReference>
<feature type="domain" description="RDD" evidence="7">
    <location>
        <begin position="23"/>
        <end position="157"/>
    </location>
</feature>
<evidence type="ECO:0000256" key="1">
    <source>
        <dbReference type="ARBA" id="ARBA00004651"/>
    </source>
</evidence>
<dbReference type="EMBL" id="CP072110">
    <property type="protein sequence ID" value="QTH63587.1"/>
    <property type="molecule type" value="Genomic_DNA"/>
</dbReference>
<dbReference type="PANTHER" id="PTHR36115:SF10">
    <property type="entry name" value="RDD DOMAIN-CONTAINING PROTEIN"/>
    <property type="match status" value="1"/>
</dbReference>
<keyword evidence="4 6" id="KW-1133">Transmembrane helix</keyword>
<evidence type="ECO:0000313" key="9">
    <source>
        <dbReference type="Proteomes" id="UP000682739"/>
    </source>
</evidence>
<feature type="transmembrane region" description="Helical" evidence="6">
    <location>
        <begin position="79"/>
        <end position="97"/>
    </location>
</feature>
<keyword evidence="3 6" id="KW-0812">Transmembrane</keyword>
<keyword evidence="2" id="KW-1003">Cell membrane</keyword>
<evidence type="ECO:0000256" key="3">
    <source>
        <dbReference type="ARBA" id="ARBA00022692"/>
    </source>
</evidence>
<evidence type="ECO:0000259" key="7">
    <source>
        <dbReference type="Pfam" id="PF06271"/>
    </source>
</evidence>
<evidence type="ECO:0000313" key="8">
    <source>
        <dbReference type="EMBL" id="QTH63587.1"/>
    </source>
</evidence>
<dbReference type="Proteomes" id="UP000682739">
    <property type="component" value="Chromosome"/>
</dbReference>
<evidence type="ECO:0000256" key="2">
    <source>
        <dbReference type="ARBA" id="ARBA00022475"/>
    </source>
</evidence>
<gene>
    <name evidence="8" type="ORF">J1N51_12805</name>
</gene>
<proteinExistence type="predicted"/>
<dbReference type="InterPro" id="IPR051791">
    <property type="entry name" value="Pra-immunoreactive"/>
</dbReference>
<dbReference type="GO" id="GO:0005886">
    <property type="term" value="C:plasma membrane"/>
    <property type="evidence" value="ECO:0007669"/>
    <property type="project" value="UniProtKB-SubCell"/>
</dbReference>
<evidence type="ECO:0000256" key="5">
    <source>
        <dbReference type="ARBA" id="ARBA00023136"/>
    </source>
</evidence>
<dbReference type="KEGG" id="psym:J1N51_12805"/>
<accession>A0A975DAJ5</accession>
<sequence length="182" mass="20799">MSSETSNDTSPSTAAMSEAVKRAGFFKRLAAMIYDWLAVIALMMLVTILNLAAVHLLSLYAGLDISGYADQSDFLNNQWWFQVELALWVWLFYAWFWHDGGQTIGMRAWRLKLQRIDGKPVELKRGLLRALYSLLGLGNLLVLFTPKTKLALQDKLTKTEMIVLSKEQNKQIYLRGIEDPNR</sequence>
<dbReference type="RefSeq" id="WP_208831643.1">
    <property type="nucleotide sequence ID" value="NZ_CP072110.1"/>
</dbReference>
<reference evidence="8" key="1">
    <citation type="submission" date="2021-03" db="EMBL/GenBank/DDBJ databases">
        <title>Description of Psychrosphaera ytuae sp. nov. isolated from deep sea sediment of South China Sea.</title>
        <authorList>
            <person name="Zhang J."/>
            <person name="Xu X.-D."/>
        </authorList>
    </citation>
    <scope>NUCLEOTIDE SEQUENCE</scope>
    <source>
        <strain evidence="8">MTZ26</strain>
    </source>
</reference>
<organism evidence="8 9">
    <name type="scientific">Psychrosphaera ytuae</name>
    <dbReference type="NCBI Taxonomy" id="2820710"/>
    <lineage>
        <taxon>Bacteria</taxon>
        <taxon>Pseudomonadati</taxon>
        <taxon>Pseudomonadota</taxon>
        <taxon>Gammaproteobacteria</taxon>
        <taxon>Alteromonadales</taxon>
        <taxon>Pseudoalteromonadaceae</taxon>
        <taxon>Psychrosphaera</taxon>
    </lineage>
</organism>
<keyword evidence="5 6" id="KW-0472">Membrane</keyword>